<protein>
    <submittedName>
        <fullName evidence="2">DUF2871 domain-containing protein</fullName>
    </submittedName>
</protein>
<evidence type="ECO:0000313" key="3">
    <source>
        <dbReference type="Proteomes" id="UP000832097"/>
    </source>
</evidence>
<feature type="transmembrane region" description="Helical" evidence="1">
    <location>
        <begin position="41"/>
        <end position="60"/>
    </location>
</feature>
<keyword evidence="3" id="KW-1185">Reference proteome</keyword>
<dbReference type="EMBL" id="CP094528">
    <property type="protein sequence ID" value="UOE43190.1"/>
    <property type="molecule type" value="Genomic_DNA"/>
</dbReference>
<evidence type="ECO:0000256" key="1">
    <source>
        <dbReference type="SAM" id="Phobius"/>
    </source>
</evidence>
<organism evidence="2 3">
    <name type="scientific">Agromyces larvae</name>
    <dbReference type="NCBI Taxonomy" id="2929802"/>
    <lineage>
        <taxon>Bacteria</taxon>
        <taxon>Bacillati</taxon>
        <taxon>Actinomycetota</taxon>
        <taxon>Actinomycetes</taxon>
        <taxon>Micrococcales</taxon>
        <taxon>Microbacteriaceae</taxon>
        <taxon>Agromyces</taxon>
    </lineage>
</organism>
<name>A0ABY4BVE9_9MICO</name>
<dbReference type="InterPro" id="IPR021299">
    <property type="entry name" value="DUF2871"/>
</dbReference>
<keyword evidence="1" id="KW-0472">Membrane</keyword>
<reference evidence="2 3" key="1">
    <citation type="submission" date="2022-03" db="EMBL/GenBank/DDBJ databases">
        <title>Mucilaginibacter sp. isolated from the gut of Protaetia brevitarsis seulensis larvae.</title>
        <authorList>
            <person name="Won M."/>
            <person name="Kim S.-J."/>
            <person name="Kwon S.-W."/>
        </authorList>
    </citation>
    <scope>NUCLEOTIDE SEQUENCE [LARGE SCALE GENOMIC DNA]</scope>
    <source>
        <strain evidence="2 3">CFWR-12</strain>
    </source>
</reference>
<proteinExistence type="predicted"/>
<sequence>MRRLFIAACVYLAAGLAGGLFHREFTKLTGFPEGGATQLAVVHTHLLTLGFLAMLLFLVLERLFALSRSRLFGWFFWTYNAGLVLTAGMLALHGSLTVLGLESSKAIAGIAGTGHLLLGVGTTLLLVALGKRLRADRIASADAPLSAASDAPLSAAR</sequence>
<feature type="transmembrane region" description="Helical" evidence="1">
    <location>
        <begin position="106"/>
        <end position="129"/>
    </location>
</feature>
<feature type="transmembrane region" description="Helical" evidence="1">
    <location>
        <begin position="72"/>
        <end position="94"/>
    </location>
</feature>
<gene>
    <name evidence="2" type="ORF">MTO99_13465</name>
</gene>
<dbReference type="Pfam" id="PF11070">
    <property type="entry name" value="DUF2871"/>
    <property type="match status" value="1"/>
</dbReference>
<keyword evidence="1" id="KW-1133">Transmembrane helix</keyword>
<evidence type="ECO:0000313" key="2">
    <source>
        <dbReference type="EMBL" id="UOE43190.1"/>
    </source>
</evidence>
<dbReference type="RefSeq" id="WP_243554152.1">
    <property type="nucleotide sequence ID" value="NZ_CP094528.1"/>
</dbReference>
<accession>A0ABY4BVE9</accession>
<dbReference type="Proteomes" id="UP000832097">
    <property type="component" value="Chromosome"/>
</dbReference>
<keyword evidence="1" id="KW-0812">Transmembrane</keyword>